<reference evidence="1 2" key="1">
    <citation type="submission" date="2019-03" db="EMBL/GenBank/DDBJ databases">
        <title>Deep-cultivation of Planctomycetes and their phenomic and genomic characterization uncovers novel biology.</title>
        <authorList>
            <person name="Wiegand S."/>
            <person name="Jogler M."/>
            <person name="Boedeker C."/>
            <person name="Pinto D."/>
            <person name="Vollmers J."/>
            <person name="Rivas-Marin E."/>
            <person name="Kohn T."/>
            <person name="Peeters S.H."/>
            <person name="Heuer A."/>
            <person name="Rast P."/>
            <person name="Oberbeckmann S."/>
            <person name="Bunk B."/>
            <person name="Jeske O."/>
            <person name="Meyerdierks A."/>
            <person name="Storesund J.E."/>
            <person name="Kallscheuer N."/>
            <person name="Luecker S."/>
            <person name="Lage O.M."/>
            <person name="Pohl T."/>
            <person name="Merkel B.J."/>
            <person name="Hornburger P."/>
            <person name="Mueller R.-W."/>
            <person name="Bruemmer F."/>
            <person name="Labrenz M."/>
            <person name="Spormann A.M."/>
            <person name="Op den Camp H."/>
            <person name="Overmann J."/>
            <person name="Amann R."/>
            <person name="Jetten M.S.M."/>
            <person name="Mascher T."/>
            <person name="Medema M.H."/>
            <person name="Devos D.P."/>
            <person name="Kaster A.-K."/>
            <person name="Ovreas L."/>
            <person name="Rohde M."/>
            <person name="Galperin M.Y."/>
            <person name="Jogler C."/>
        </authorList>
    </citation>
    <scope>NUCLEOTIDE SEQUENCE [LARGE SCALE GENOMIC DNA]</scope>
    <source>
        <strain evidence="1 2">Enr17</strain>
    </source>
</reference>
<dbReference type="Proteomes" id="UP000318313">
    <property type="component" value="Chromosome"/>
</dbReference>
<gene>
    <name evidence="1" type="ORF">Enr17x_39180</name>
</gene>
<protein>
    <submittedName>
        <fullName evidence="1">Uncharacterized protein</fullName>
    </submittedName>
</protein>
<evidence type="ECO:0000313" key="2">
    <source>
        <dbReference type="Proteomes" id="UP000318313"/>
    </source>
</evidence>
<dbReference type="KEGG" id="gfm:Enr17x_39180"/>
<organism evidence="1 2">
    <name type="scientific">Gimesia fumaroli</name>
    <dbReference type="NCBI Taxonomy" id="2527976"/>
    <lineage>
        <taxon>Bacteria</taxon>
        <taxon>Pseudomonadati</taxon>
        <taxon>Planctomycetota</taxon>
        <taxon>Planctomycetia</taxon>
        <taxon>Planctomycetales</taxon>
        <taxon>Planctomycetaceae</taxon>
        <taxon>Gimesia</taxon>
    </lineage>
</organism>
<name>A0A518IFJ1_9PLAN</name>
<proteinExistence type="predicted"/>
<dbReference type="EMBL" id="CP037452">
    <property type="protein sequence ID" value="QDV51859.1"/>
    <property type="molecule type" value="Genomic_DNA"/>
</dbReference>
<accession>A0A518IFJ1</accession>
<evidence type="ECO:0000313" key="1">
    <source>
        <dbReference type="EMBL" id="QDV51859.1"/>
    </source>
</evidence>
<dbReference type="AlphaFoldDB" id="A0A518IFJ1"/>
<keyword evidence="2" id="KW-1185">Reference proteome</keyword>
<sequence>MIAFRCRLMRGAQLEPVRATREKSLSNEAVLWGADSQGCRFPVHKVVLLARATLSPHSRERRIAV</sequence>